<dbReference type="Proteomes" id="UP001597327">
    <property type="component" value="Unassembled WGS sequence"/>
</dbReference>
<comment type="similarity">
    <text evidence="2">Belongs to the histone deacetylase family.</text>
</comment>
<organism evidence="7 8">
    <name type="scientific">Roseibium aestuarii</name>
    <dbReference type="NCBI Taxonomy" id="2600299"/>
    <lineage>
        <taxon>Bacteria</taxon>
        <taxon>Pseudomonadati</taxon>
        <taxon>Pseudomonadota</taxon>
        <taxon>Alphaproteobacteria</taxon>
        <taxon>Hyphomicrobiales</taxon>
        <taxon>Stappiaceae</taxon>
        <taxon>Roseibium</taxon>
    </lineage>
</organism>
<feature type="domain" description="Histone deacetylase" evidence="6">
    <location>
        <begin position="27"/>
        <end position="333"/>
    </location>
</feature>
<dbReference type="InterPro" id="IPR023696">
    <property type="entry name" value="Ureohydrolase_dom_sf"/>
</dbReference>
<evidence type="ECO:0000259" key="6">
    <source>
        <dbReference type="Pfam" id="PF00850"/>
    </source>
</evidence>
<evidence type="ECO:0000313" key="8">
    <source>
        <dbReference type="Proteomes" id="UP001597327"/>
    </source>
</evidence>
<dbReference type="PANTHER" id="PTHR10625">
    <property type="entry name" value="HISTONE DEACETYLASE HDAC1-RELATED"/>
    <property type="match status" value="1"/>
</dbReference>
<evidence type="ECO:0000256" key="4">
    <source>
        <dbReference type="ARBA" id="ARBA00022801"/>
    </source>
</evidence>
<dbReference type="InterPro" id="IPR023801">
    <property type="entry name" value="His_deacetylse_dom"/>
</dbReference>
<comment type="cofactor">
    <cofactor evidence="1">
        <name>Zn(2+)</name>
        <dbReference type="ChEBI" id="CHEBI:29105"/>
    </cofactor>
</comment>
<evidence type="ECO:0000256" key="1">
    <source>
        <dbReference type="ARBA" id="ARBA00001947"/>
    </source>
</evidence>
<dbReference type="EMBL" id="JBHUFA010000001">
    <property type="protein sequence ID" value="MFD1695493.1"/>
    <property type="molecule type" value="Genomic_DNA"/>
</dbReference>
<evidence type="ECO:0000313" key="7">
    <source>
        <dbReference type="EMBL" id="MFD1695493.1"/>
    </source>
</evidence>
<keyword evidence="3" id="KW-0479">Metal-binding</keyword>
<dbReference type="InterPro" id="IPR000286">
    <property type="entry name" value="HDACs"/>
</dbReference>
<accession>A0ABW4JWG2</accession>
<evidence type="ECO:0000256" key="5">
    <source>
        <dbReference type="ARBA" id="ARBA00022833"/>
    </source>
</evidence>
<keyword evidence="5" id="KW-0862">Zinc</keyword>
<name>A0ABW4JWG2_9HYPH</name>
<dbReference type="Pfam" id="PF00850">
    <property type="entry name" value="Hist_deacetyl"/>
    <property type="match status" value="1"/>
</dbReference>
<dbReference type="CDD" id="cd10001">
    <property type="entry name" value="HDAC_classII_APAH"/>
    <property type="match status" value="1"/>
</dbReference>
<dbReference type="PRINTS" id="PR01270">
    <property type="entry name" value="HDASUPER"/>
</dbReference>
<dbReference type="PANTHER" id="PTHR10625:SF17">
    <property type="entry name" value="HISTONE DEACETYLASE 8"/>
    <property type="match status" value="1"/>
</dbReference>
<protein>
    <submittedName>
        <fullName evidence="7">Histone deacetylase family protein</fullName>
    </submittedName>
</protein>
<dbReference type="SUPFAM" id="SSF52768">
    <property type="entry name" value="Arginase/deacetylase"/>
    <property type="match status" value="1"/>
</dbReference>
<dbReference type="InterPro" id="IPR037138">
    <property type="entry name" value="His_deacetylse_dom_sf"/>
</dbReference>
<keyword evidence="4" id="KW-0378">Hydrolase</keyword>
<comment type="caution">
    <text evidence="7">The sequence shown here is derived from an EMBL/GenBank/DDBJ whole genome shotgun (WGS) entry which is preliminary data.</text>
</comment>
<evidence type="ECO:0000256" key="2">
    <source>
        <dbReference type="ARBA" id="ARBA00005947"/>
    </source>
</evidence>
<gene>
    <name evidence="7" type="ORF">ACFSC7_08185</name>
</gene>
<keyword evidence="8" id="KW-1185">Reference proteome</keyword>
<evidence type="ECO:0000256" key="3">
    <source>
        <dbReference type="ARBA" id="ARBA00022723"/>
    </source>
</evidence>
<proteinExistence type="inferred from homology"/>
<dbReference type="Gene3D" id="3.40.800.20">
    <property type="entry name" value="Histone deacetylase domain"/>
    <property type="match status" value="1"/>
</dbReference>
<dbReference type="RefSeq" id="WP_149890775.1">
    <property type="nucleotide sequence ID" value="NZ_JBHUFA010000001.1"/>
</dbReference>
<sequence>MQTVFSSIQLRHAPVHEISDGQVKAAVETPSRAEAVLAQIRDRRFGSVVPPFEFGPRALRRVHSQSYISFLETFWERWTELGRDGEAFPFVWPIRSLRQEPLPDHVDGLLGRYSMDAGTPLGEFTFAAAKASADTALTAAQLVLEQGHPAAFGLCRPPGHHAGVDFYGGYCYLNNAAIAAQWLRDYGASRVAILDLDYHHGNGTQSIFYERSDVLFLSIHADPRQEYPFFLGHADETGEQAGTGFTRNWPLPYGTGWTGYEPALEEACRWLVVYRPDYLVVSLGLDCFEEDPIGGFRLTSEDFKRLGARLARLNVPTIFLMEGGYATATLGINCLNVLQSFEEARRELAA</sequence>
<reference evidence="8" key="1">
    <citation type="journal article" date="2019" name="Int. J. Syst. Evol. Microbiol.">
        <title>The Global Catalogue of Microorganisms (GCM) 10K type strain sequencing project: providing services to taxonomists for standard genome sequencing and annotation.</title>
        <authorList>
            <consortium name="The Broad Institute Genomics Platform"/>
            <consortium name="The Broad Institute Genome Sequencing Center for Infectious Disease"/>
            <person name="Wu L."/>
            <person name="Ma J."/>
        </authorList>
    </citation>
    <scope>NUCLEOTIDE SEQUENCE [LARGE SCALE GENOMIC DNA]</scope>
    <source>
        <strain evidence="8">JCM 3369</strain>
    </source>
</reference>